<dbReference type="Proteomes" id="UP000095283">
    <property type="component" value="Unplaced"/>
</dbReference>
<accession>A0A1I7WG26</accession>
<protein>
    <submittedName>
        <fullName evidence="2">Uncharacterized protein</fullName>
    </submittedName>
</protein>
<name>A0A1I7WG26_HETBA</name>
<dbReference type="WBParaSite" id="Hba_03940">
    <property type="protein sequence ID" value="Hba_03940"/>
    <property type="gene ID" value="Hba_03940"/>
</dbReference>
<organism evidence="1 2">
    <name type="scientific">Heterorhabditis bacteriophora</name>
    <name type="common">Entomopathogenic nematode worm</name>
    <dbReference type="NCBI Taxonomy" id="37862"/>
    <lineage>
        <taxon>Eukaryota</taxon>
        <taxon>Metazoa</taxon>
        <taxon>Ecdysozoa</taxon>
        <taxon>Nematoda</taxon>
        <taxon>Chromadorea</taxon>
        <taxon>Rhabditida</taxon>
        <taxon>Rhabditina</taxon>
        <taxon>Rhabditomorpha</taxon>
        <taxon>Strongyloidea</taxon>
        <taxon>Heterorhabditidae</taxon>
        <taxon>Heterorhabditis</taxon>
    </lineage>
</organism>
<dbReference type="AlphaFoldDB" id="A0A1I7WG26"/>
<sequence>MLLATGLVEVLSITKEHQHWWKAKQLIESSLEEIIKVSIRKNIIFHVILFVLHLTSPNQF</sequence>
<reference evidence="2" key="1">
    <citation type="submission" date="2016-11" db="UniProtKB">
        <authorList>
            <consortium name="WormBaseParasite"/>
        </authorList>
    </citation>
    <scope>IDENTIFICATION</scope>
</reference>
<proteinExistence type="predicted"/>
<evidence type="ECO:0000313" key="1">
    <source>
        <dbReference type="Proteomes" id="UP000095283"/>
    </source>
</evidence>
<keyword evidence="1" id="KW-1185">Reference proteome</keyword>
<evidence type="ECO:0000313" key="2">
    <source>
        <dbReference type="WBParaSite" id="Hba_03940"/>
    </source>
</evidence>